<organism evidence="2 3">
    <name type="scientific">Strigomonas culicis</name>
    <dbReference type="NCBI Taxonomy" id="28005"/>
    <lineage>
        <taxon>Eukaryota</taxon>
        <taxon>Discoba</taxon>
        <taxon>Euglenozoa</taxon>
        <taxon>Kinetoplastea</taxon>
        <taxon>Metakinetoplastina</taxon>
        <taxon>Trypanosomatida</taxon>
        <taxon>Trypanosomatidae</taxon>
        <taxon>Strigomonadinae</taxon>
        <taxon>Strigomonas</taxon>
    </lineage>
</organism>
<feature type="region of interest" description="Disordered" evidence="1">
    <location>
        <begin position="65"/>
        <end position="111"/>
    </location>
</feature>
<keyword evidence="3" id="KW-1185">Reference proteome</keyword>
<evidence type="ECO:0000256" key="1">
    <source>
        <dbReference type="SAM" id="MobiDB-lite"/>
    </source>
</evidence>
<protein>
    <submittedName>
        <fullName evidence="2">Uncharacterized protein</fullName>
    </submittedName>
</protein>
<reference evidence="2 3" key="1">
    <citation type="journal article" date="2013" name="PLoS ONE">
        <title>Predicting the Proteins of Angomonas deanei, Strigomonas culicis and Their Respective Endosymbionts Reveals New Aspects of the Trypanosomatidae Family.</title>
        <authorList>
            <person name="Motta M.C."/>
            <person name="Martins A.C."/>
            <person name="de Souza S.S."/>
            <person name="Catta-Preta C.M."/>
            <person name="Silva R."/>
            <person name="Klein C.C."/>
            <person name="de Almeida L.G."/>
            <person name="de Lima Cunha O."/>
            <person name="Ciapina L.P."/>
            <person name="Brocchi M."/>
            <person name="Colabardini A.C."/>
            <person name="de Araujo Lima B."/>
            <person name="Machado C.R."/>
            <person name="de Almeida Soares C.M."/>
            <person name="Probst C.M."/>
            <person name="de Menezes C.B."/>
            <person name="Thompson C.E."/>
            <person name="Bartholomeu D.C."/>
            <person name="Gradia D.F."/>
            <person name="Pavoni D.P."/>
            <person name="Grisard E.C."/>
            <person name="Fantinatti-Garboggini F."/>
            <person name="Marchini F.K."/>
            <person name="Rodrigues-Luiz G.F."/>
            <person name="Wagner G."/>
            <person name="Goldman G.H."/>
            <person name="Fietto J.L."/>
            <person name="Elias M.C."/>
            <person name="Goldman M.H."/>
            <person name="Sagot M.F."/>
            <person name="Pereira M."/>
            <person name="Stoco P.H."/>
            <person name="de Mendonca-Neto R.P."/>
            <person name="Teixeira S.M."/>
            <person name="Maciel T.E."/>
            <person name="de Oliveira Mendes T.A."/>
            <person name="Urmenyi T.P."/>
            <person name="de Souza W."/>
            <person name="Schenkman S."/>
            <person name="de Vasconcelos A.T."/>
        </authorList>
    </citation>
    <scope>NUCLEOTIDE SEQUENCE [LARGE SCALE GENOMIC DNA]</scope>
</reference>
<gene>
    <name evidence="2" type="ORF">STCU_10499</name>
</gene>
<feature type="compositionally biased region" description="Low complexity" evidence="1">
    <location>
        <begin position="66"/>
        <end position="84"/>
    </location>
</feature>
<dbReference type="EMBL" id="ATMH01010384">
    <property type="protein sequence ID" value="EPY17632.1"/>
    <property type="molecule type" value="Genomic_DNA"/>
</dbReference>
<sequence length="141" mass="15320">MAGQFPAVDFLPFSRAASKPNKKKKKVLSIEWCYVTSSAAESNFYMLQNAVPVQGANRKKLTYKTPEAAADGADPAADGSAAEAMEQNAVEHTPTAEVPIAASEMQDASSDVTLTEEEVAAAQLWYEKIHHYALDWNSLKL</sequence>
<evidence type="ECO:0000313" key="2">
    <source>
        <dbReference type="EMBL" id="EPY17632.1"/>
    </source>
</evidence>
<evidence type="ECO:0000313" key="3">
    <source>
        <dbReference type="Proteomes" id="UP000015354"/>
    </source>
</evidence>
<dbReference type="Proteomes" id="UP000015354">
    <property type="component" value="Unassembled WGS sequence"/>
</dbReference>
<comment type="caution">
    <text evidence="2">The sequence shown here is derived from an EMBL/GenBank/DDBJ whole genome shotgun (WGS) entry which is preliminary data.</text>
</comment>
<name>S9THX4_9TRYP</name>
<accession>S9THX4</accession>
<proteinExistence type="predicted"/>
<dbReference type="AlphaFoldDB" id="S9THX4"/>